<proteinExistence type="predicted"/>
<comment type="caution">
    <text evidence="2">The sequence shown here is derived from an EMBL/GenBank/DDBJ whole genome shotgun (WGS) entry which is preliminary data.</text>
</comment>
<dbReference type="EMBL" id="JBHTMX010000373">
    <property type="protein sequence ID" value="MFD1333853.1"/>
    <property type="molecule type" value="Genomic_DNA"/>
</dbReference>
<organism evidence="2 3">
    <name type="scientific">Methylopila musalis</name>
    <dbReference type="NCBI Taxonomy" id="1134781"/>
    <lineage>
        <taxon>Bacteria</taxon>
        <taxon>Pseudomonadati</taxon>
        <taxon>Pseudomonadota</taxon>
        <taxon>Alphaproteobacteria</taxon>
        <taxon>Hyphomicrobiales</taxon>
        <taxon>Methylopilaceae</taxon>
        <taxon>Methylopila</taxon>
    </lineage>
</organism>
<evidence type="ECO:0000256" key="1">
    <source>
        <dbReference type="SAM" id="Phobius"/>
    </source>
</evidence>
<reference evidence="3" key="1">
    <citation type="journal article" date="2019" name="Int. J. Syst. Evol. Microbiol.">
        <title>The Global Catalogue of Microorganisms (GCM) 10K type strain sequencing project: providing services to taxonomists for standard genome sequencing and annotation.</title>
        <authorList>
            <consortium name="The Broad Institute Genomics Platform"/>
            <consortium name="The Broad Institute Genome Sequencing Center for Infectious Disease"/>
            <person name="Wu L."/>
            <person name="Ma J."/>
        </authorList>
    </citation>
    <scope>NUCLEOTIDE SEQUENCE [LARGE SCALE GENOMIC DNA]</scope>
    <source>
        <strain evidence="3">CCUG 61696</strain>
    </source>
</reference>
<keyword evidence="1" id="KW-0812">Transmembrane</keyword>
<sequence>MSLSAIGVRPPPPRRARLARLALALAGFAVLVCLYAIALLRTDILEPAPGLAALAAGLALA</sequence>
<keyword evidence="1" id="KW-0472">Membrane</keyword>
<accession>A0ABW3ZCA1</accession>
<name>A0ABW3ZCA1_9HYPH</name>
<evidence type="ECO:0000313" key="2">
    <source>
        <dbReference type="EMBL" id="MFD1333853.1"/>
    </source>
</evidence>
<evidence type="ECO:0000313" key="3">
    <source>
        <dbReference type="Proteomes" id="UP001597171"/>
    </source>
</evidence>
<dbReference type="Proteomes" id="UP001597171">
    <property type="component" value="Unassembled WGS sequence"/>
</dbReference>
<feature type="transmembrane region" description="Helical" evidence="1">
    <location>
        <begin position="21"/>
        <end position="40"/>
    </location>
</feature>
<keyword evidence="1" id="KW-1133">Transmembrane helix</keyword>
<keyword evidence="3" id="KW-1185">Reference proteome</keyword>
<feature type="non-terminal residue" evidence="2">
    <location>
        <position position="61"/>
    </location>
</feature>
<protein>
    <submittedName>
        <fullName evidence="2">Uncharacterized protein</fullName>
    </submittedName>
</protein>
<gene>
    <name evidence="2" type="ORF">ACFQ4O_17750</name>
</gene>
<dbReference type="RefSeq" id="WP_378777732.1">
    <property type="nucleotide sequence ID" value="NZ_JBHTMX010000373.1"/>
</dbReference>